<comment type="caution">
    <text evidence="1">The sequence shown here is derived from an EMBL/GenBank/DDBJ whole genome shotgun (WGS) entry which is preliminary data.</text>
</comment>
<keyword evidence="2" id="KW-1185">Reference proteome</keyword>
<dbReference type="RefSeq" id="WP_184008843.1">
    <property type="nucleotide sequence ID" value="NZ_JACIJS010000002.1"/>
</dbReference>
<reference evidence="1 2" key="1">
    <citation type="submission" date="2020-08" db="EMBL/GenBank/DDBJ databases">
        <title>Genomic Encyclopedia of Type Strains, Phase IV (KMG-IV): sequencing the most valuable type-strain genomes for metagenomic binning, comparative biology and taxonomic classification.</title>
        <authorList>
            <person name="Goeker M."/>
        </authorList>
    </citation>
    <scope>NUCLEOTIDE SEQUENCE [LARGE SCALE GENOMIC DNA]</scope>
    <source>
        <strain evidence="1 2">DSM 103377</strain>
    </source>
</reference>
<name>A0A840WYU7_9RHOB</name>
<dbReference type="EMBL" id="JACIJS010000002">
    <property type="protein sequence ID" value="MBB5514836.1"/>
    <property type="molecule type" value="Genomic_DNA"/>
</dbReference>
<organism evidence="1 2">
    <name type="scientific">Rubricella aquisinus</name>
    <dbReference type="NCBI Taxonomy" id="2028108"/>
    <lineage>
        <taxon>Bacteria</taxon>
        <taxon>Pseudomonadati</taxon>
        <taxon>Pseudomonadota</taxon>
        <taxon>Alphaproteobacteria</taxon>
        <taxon>Rhodobacterales</taxon>
        <taxon>Paracoccaceae</taxon>
        <taxon>Rubricella</taxon>
    </lineage>
</organism>
<sequence>MSFIWTNEQTFATEAADAVIASIFGQTVADEMAVETEEVFVPLEETADEITAW</sequence>
<proteinExistence type="predicted"/>
<gene>
    <name evidence="1" type="ORF">FHS89_000842</name>
</gene>
<accession>A0A840WYU7</accession>
<protein>
    <submittedName>
        <fullName evidence="1">Uncharacterized protein</fullName>
    </submittedName>
</protein>
<dbReference type="Proteomes" id="UP000553766">
    <property type="component" value="Unassembled WGS sequence"/>
</dbReference>
<dbReference type="AlphaFoldDB" id="A0A840WYU7"/>
<evidence type="ECO:0000313" key="1">
    <source>
        <dbReference type="EMBL" id="MBB5514836.1"/>
    </source>
</evidence>
<evidence type="ECO:0000313" key="2">
    <source>
        <dbReference type="Proteomes" id="UP000553766"/>
    </source>
</evidence>